<dbReference type="PANTHER" id="PTHR22726:SF1">
    <property type="entry name" value="METALLOENDOPEPTIDASE OMA1, MITOCHONDRIAL"/>
    <property type="match status" value="1"/>
</dbReference>
<name>A0A484PZE7_9ZZZZ</name>
<sequence>MSLYSRMLGAAALLAVAVLSGCAGVNTTQSGSIGVNRTQYMSSMVPEAQLVQEAGQQYSQIIDEARKQKALDRDPNLVARVNAITKRLVAQVGVFRPDAASWDWEVHVLSVDEVNAWCMPGGKMAVYTGLVNQIKPTDAELAAIMGHEMAHALREHARERVSQQMVTNIGLSVLAIATGSSAASDLGGQLSNVMFTLPNSRTHETEADRMGVELAARAGYDPRAAVTLWQKMGAAAGGKAPPEFMSTHPSAETRINELQQASAQVMPLYEASSKAPPKR</sequence>
<dbReference type="AlphaFoldDB" id="A0A484PZE7"/>
<reference evidence="8" key="1">
    <citation type="submission" date="2019-03" db="EMBL/GenBank/DDBJ databases">
        <authorList>
            <person name="Danneels B."/>
        </authorList>
    </citation>
    <scope>NUCLEOTIDE SEQUENCE</scope>
</reference>
<dbReference type="Pfam" id="PF01435">
    <property type="entry name" value="Peptidase_M48"/>
    <property type="match status" value="1"/>
</dbReference>
<dbReference type="PROSITE" id="PS51257">
    <property type="entry name" value="PROKAR_LIPOPROTEIN"/>
    <property type="match status" value="1"/>
</dbReference>
<dbReference type="CDD" id="cd07331">
    <property type="entry name" value="M48C_Oma1_like"/>
    <property type="match status" value="1"/>
</dbReference>
<keyword evidence="3" id="KW-0479">Metal-binding</keyword>
<dbReference type="EMBL" id="CAADHY010000025">
    <property type="protein sequence ID" value="VFR29560.1"/>
    <property type="molecule type" value="Genomic_DNA"/>
</dbReference>
<evidence type="ECO:0000256" key="1">
    <source>
        <dbReference type="ARBA" id="ARBA00001947"/>
    </source>
</evidence>
<evidence type="ECO:0000259" key="7">
    <source>
        <dbReference type="Pfam" id="PF01435"/>
    </source>
</evidence>
<dbReference type="GO" id="GO:0051603">
    <property type="term" value="P:proteolysis involved in protein catabolic process"/>
    <property type="evidence" value="ECO:0007669"/>
    <property type="project" value="TreeGrafter"/>
</dbReference>
<keyword evidence="5" id="KW-0862">Zinc</keyword>
<evidence type="ECO:0000256" key="6">
    <source>
        <dbReference type="ARBA" id="ARBA00023049"/>
    </source>
</evidence>
<dbReference type="GO" id="GO:0016020">
    <property type="term" value="C:membrane"/>
    <property type="evidence" value="ECO:0007669"/>
    <property type="project" value="TreeGrafter"/>
</dbReference>
<accession>A0A484PZE7</accession>
<evidence type="ECO:0000256" key="2">
    <source>
        <dbReference type="ARBA" id="ARBA00022670"/>
    </source>
</evidence>
<dbReference type="GO" id="GO:0004222">
    <property type="term" value="F:metalloendopeptidase activity"/>
    <property type="evidence" value="ECO:0007669"/>
    <property type="project" value="InterPro"/>
</dbReference>
<proteinExistence type="predicted"/>
<keyword evidence="2 8" id="KW-0645">Protease</keyword>
<dbReference type="GO" id="GO:0046872">
    <property type="term" value="F:metal ion binding"/>
    <property type="evidence" value="ECO:0007669"/>
    <property type="project" value="UniProtKB-KW"/>
</dbReference>
<keyword evidence="6" id="KW-0482">Metalloprotease</keyword>
<feature type="domain" description="Peptidase M48" evidence="7">
    <location>
        <begin position="79"/>
        <end position="260"/>
    </location>
</feature>
<evidence type="ECO:0000256" key="4">
    <source>
        <dbReference type="ARBA" id="ARBA00022801"/>
    </source>
</evidence>
<dbReference type="InterPro" id="IPR001915">
    <property type="entry name" value="Peptidase_M48"/>
</dbReference>
<keyword evidence="4" id="KW-0378">Hydrolase</keyword>
<evidence type="ECO:0000313" key="8">
    <source>
        <dbReference type="EMBL" id="VFR29560.1"/>
    </source>
</evidence>
<dbReference type="Gene3D" id="3.30.2010.10">
    <property type="entry name" value="Metalloproteases ('zincins'), catalytic domain"/>
    <property type="match status" value="1"/>
</dbReference>
<dbReference type="PANTHER" id="PTHR22726">
    <property type="entry name" value="METALLOENDOPEPTIDASE OMA1"/>
    <property type="match status" value="1"/>
</dbReference>
<gene>
    <name evidence="8" type="ORF">AMP9_2511</name>
</gene>
<evidence type="ECO:0000256" key="3">
    <source>
        <dbReference type="ARBA" id="ARBA00022723"/>
    </source>
</evidence>
<evidence type="ECO:0000256" key="5">
    <source>
        <dbReference type="ARBA" id="ARBA00022833"/>
    </source>
</evidence>
<dbReference type="InterPro" id="IPR051156">
    <property type="entry name" value="Mito/Outer_Membr_Metalloprot"/>
</dbReference>
<organism evidence="8">
    <name type="scientific">plant metagenome</name>
    <dbReference type="NCBI Taxonomy" id="1297885"/>
    <lineage>
        <taxon>unclassified sequences</taxon>
        <taxon>metagenomes</taxon>
        <taxon>organismal metagenomes</taxon>
    </lineage>
</organism>
<comment type="cofactor">
    <cofactor evidence="1">
        <name>Zn(2+)</name>
        <dbReference type="ChEBI" id="CHEBI:29105"/>
    </cofactor>
</comment>
<protein>
    <submittedName>
        <fullName evidence="8">Zn-dependent protease with chaperone function PA4632</fullName>
    </submittedName>
</protein>